<dbReference type="InterPro" id="IPR000719">
    <property type="entry name" value="Prot_kinase_dom"/>
</dbReference>
<proteinExistence type="predicted"/>
<evidence type="ECO:0000256" key="4">
    <source>
        <dbReference type="ARBA" id="ARBA00022777"/>
    </source>
</evidence>
<organism evidence="8 9">
    <name type="scientific">Mitosporidium daphniae</name>
    <dbReference type="NCBI Taxonomy" id="1485682"/>
    <lineage>
        <taxon>Eukaryota</taxon>
        <taxon>Fungi</taxon>
        <taxon>Fungi incertae sedis</taxon>
        <taxon>Microsporidia</taxon>
        <taxon>Mitosporidium</taxon>
    </lineage>
</organism>
<dbReference type="InterPro" id="IPR011009">
    <property type="entry name" value="Kinase-like_dom_sf"/>
</dbReference>
<dbReference type="HOGENOM" id="CLU_1938664_0_0_1"/>
<sequence>MGECLKSNRYEITEVLGRGVFGSVVKATDLADPARKLVAIKIIRRNMQASGSKESAFLQKISESSLPGRKYILLSLDRFDHKGHLCLVEFTRLVKEGWTWGRIEPQSSEDLHAPAAPGIACIAPTWDNPL</sequence>
<evidence type="ECO:0000259" key="7">
    <source>
        <dbReference type="PROSITE" id="PS50011"/>
    </source>
</evidence>
<evidence type="ECO:0000313" key="8">
    <source>
        <dbReference type="EMBL" id="KGG53162.1"/>
    </source>
</evidence>
<evidence type="ECO:0000256" key="3">
    <source>
        <dbReference type="ARBA" id="ARBA00022741"/>
    </source>
</evidence>
<feature type="binding site" evidence="6">
    <location>
        <position position="41"/>
    </location>
    <ligand>
        <name>ATP</name>
        <dbReference type="ChEBI" id="CHEBI:30616"/>
    </ligand>
</feature>
<name>A0A098VW38_9MICR</name>
<evidence type="ECO:0000313" key="9">
    <source>
        <dbReference type="Proteomes" id="UP000029725"/>
    </source>
</evidence>
<reference evidence="8 9" key="1">
    <citation type="submission" date="2014-04" db="EMBL/GenBank/DDBJ databases">
        <title>A new species of microsporidia sheds light on the evolution of extreme parasitism.</title>
        <authorList>
            <person name="Haag K.L."/>
            <person name="James T.Y."/>
            <person name="Larsson R."/>
            <person name="Schaer T.M."/>
            <person name="Refardt D."/>
            <person name="Pombert J.-F."/>
            <person name="Ebert D."/>
        </authorList>
    </citation>
    <scope>NUCLEOTIDE SEQUENCE [LARGE SCALE GENOMIC DNA]</scope>
    <source>
        <strain evidence="8 9">UGP3</strain>
        <tissue evidence="8">Spores</tissue>
    </source>
</reference>
<dbReference type="AlphaFoldDB" id="A0A098VW38"/>
<evidence type="ECO:0000256" key="5">
    <source>
        <dbReference type="ARBA" id="ARBA00022840"/>
    </source>
</evidence>
<dbReference type="OrthoDB" id="9332038at2759"/>
<keyword evidence="2" id="KW-0808">Transferase</keyword>
<dbReference type="EMBL" id="JMKJ01000009">
    <property type="protein sequence ID" value="KGG53162.1"/>
    <property type="molecule type" value="Genomic_DNA"/>
</dbReference>
<dbReference type="Proteomes" id="UP000029725">
    <property type="component" value="Unassembled WGS sequence"/>
</dbReference>
<accession>A0A098VW38</accession>
<dbReference type="GO" id="GO:0004674">
    <property type="term" value="F:protein serine/threonine kinase activity"/>
    <property type="evidence" value="ECO:0007669"/>
    <property type="project" value="UniProtKB-KW"/>
</dbReference>
<dbReference type="VEuPathDB" id="MicrosporidiaDB:DI09_108p60"/>
<dbReference type="RefSeq" id="XP_013239598.1">
    <property type="nucleotide sequence ID" value="XM_013384144.1"/>
</dbReference>
<dbReference type="SUPFAM" id="SSF56112">
    <property type="entry name" value="Protein kinase-like (PK-like)"/>
    <property type="match status" value="1"/>
</dbReference>
<keyword evidence="3 6" id="KW-0547">Nucleotide-binding</keyword>
<dbReference type="PANTHER" id="PTHR24058:SF103">
    <property type="entry name" value="SERINE_THREONINE-PROTEIN KINASE PRP4 HOMOLOG"/>
    <property type="match status" value="1"/>
</dbReference>
<evidence type="ECO:0000256" key="1">
    <source>
        <dbReference type="ARBA" id="ARBA00022527"/>
    </source>
</evidence>
<evidence type="ECO:0000256" key="6">
    <source>
        <dbReference type="PROSITE-ProRule" id="PRU10141"/>
    </source>
</evidence>
<dbReference type="GeneID" id="25257954"/>
<dbReference type="PROSITE" id="PS00107">
    <property type="entry name" value="PROTEIN_KINASE_ATP"/>
    <property type="match status" value="1"/>
</dbReference>
<comment type="caution">
    <text evidence="8">The sequence shown here is derived from an EMBL/GenBank/DDBJ whole genome shotgun (WGS) entry which is preliminary data.</text>
</comment>
<gene>
    <name evidence="8" type="ORF">DI09_108p60</name>
</gene>
<dbReference type="InterPro" id="IPR050494">
    <property type="entry name" value="Ser_Thr_dual-spec_kinase"/>
</dbReference>
<dbReference type="PROSITE" id="PS50011">
    <property type="entry name" value="PROTEIN_KINASE_DOM"/>
    <property type="match status" value="1"/>
</dbReference>
<dbReference type="PANTHER" id="PTHR24058">
    <property type="entry name" value="DUAL SPECIFICITY PROTEIN KINASE"/>
    <property type="match status" value="1"/>
</dbReference>
<dbReference type="GO" id="GO:0005524">
    <property type="term" value="F:ATP binding"/>
    <property type="evidence" value="ECO:0007669"/>
    <property type="project" value="UniProtKB-UniRule"/>
</dbReference>
<dbReference type="Gene3D" id="3.30.200.20">
    <property type="entry name" value="Phosphorylase Kinase, domain 1"/>
    <property type="match status" value="1"/>
</dbReference>
<keyword evidence="9" id="KW-1185">Reference proteome</keyword>
<evidence type="ECO:0000256" key="2">
    <source>
        <dbReference type="ARBA" id="ARBA00022679"/>
    </source>
</evidence>
<keyword evidence="5 6" id="KW-0067">ATP-binding</keyword>
<protein>
    <recommendedName>
        <fullName evidence="7">Protein kinase domain-containing protein</fullName>
    </recommendedName>
</protein>
<dbReference type="InterPro" id="IPR017441">
    <property type="entry name" value="Protein_kinase_ATP_BS"/>
</dbReference>
<keyword evidence="1" id="KW-0723">Serine/threonine-protein kinase</keyword>
<feature type="domain" description="Protein kinase" evidence="7">
    <location>
        <begin position="10"/>
        <end position="130"/>
    </location>
</feature>
<keyword evidence="4" id="KW-0418">Kinase</keyword>